<evidence type="ECO:0000313" key="3">
    <source>
        <dbReference type="EMBL" id="GIF25526.1"/>
    </source>
</evidence>
<protein>
    <submittedName>
        <fullName evidence="3">Uncharacterized protein</fullName>
    </submittedName>
</protein>
<dbReference type="Proteomes" id="UP000623608">
    <property type="component" value="Unassembled WGS sequence"/>
</dbReference>
<dbReference type="SUPFAM" id="SSF51735">
    <property type="entry name" value="NAD(P)-binding Rossmann-fold domains"/>
    <property type="match status" value="1"/>
</dbReference>
<dbReference type="PRINTS" id="PR00081">
    <property type="entry name" value="GDHRDH"/>
</dbReference>
<evidence type="ECO:0000313" key="4">
    <source>
        <dbReference type="Proteomes" id="UP000623608"/>
    </source>
</evidence>
<dbReference type="InterPro" id="IPR051122">
    <property type="entry name" value="SDR_DHRS6-like"/>
</dbReference>
<dbReference type="AlphaFoldDB" id="A0A919NX25"/>
<reference evidence="3" key="1">
    <citation type="submission" date="2021-01" db="EMBL/GenBank/DDBJ databases">
        <title>Whole genome shotgun sequence of Actinoplanes tereljensis NBRC 105297.</title>
        <authorList>
            <person name="Komaki H."/>
            <person name="Tamura T."/>
        </authorList>
    </citation>
    <scope>NUCLEOTIDE SEQUENCE</scope>
    <source>
        <strain evidence="3">NBRC 105297</strain>
    </source>
</reference>
<dbReference type="RefSeq" id="WP_239148084.1">
    <property type="nucleotide sequence ID" value="NZ_BOMY01000051.1"/>
</dbReference>
<dbReference type="InterPro" id="IPR036291">
    <property type="entry name" value="NAD(P)-bd_dom_sf"/>
</dbReference>
<dbReference type="EMBL" id="BOMY01000051">
    <property type="protein sequence ID" value="GIF25526.1"/>
    <property type="molecule type" value="Genomic_DNA"/>
</dbReference>
<evidence type="ECO:0000256" key="1">
    <source>
        <dbReference type="ARBA" id="ARBA00006484"/>
    </source>
</evidence>
<proteinExistence type="inferred from homology"/>
<keyword evidence="4" id="KW-1185">Reference proteome</keyword>
<organism evidence="3 4">
    <name type="scientific">Paractinoplanes tereljensis</name>
    <dbReference type="NCBI Taxonomy" id="571912"/>
    <lineage>
        <taxon>Bacteria</taxon>
        <taxon>Bacillati</taxon>
        <taxon>Actinomycetota</taxon>
        <taxon>Actinomycetes</taxon>
        <taxon>Micromonosporales</taxon>
        <taxon>Micromonosporaceae</taxon>
        <taxon>Paractinoplanes</taxon>
    </lineage>
</organism>
<sequence length="90" mass="9398">MELLTRSWATEFGAAGVRVNGVSPGPVRTAGTEQMLGENVEVLGQANIRGQVGEPEEIAEVVLFLVDDRSSYINGTVVVANGGERSALPG</sequence>
<dbReference type="CDD" id="cd05233">
    <property type="entry name" value="SDR_c"/>
    <property type="match status" value="1"/>
</dbReference>
<dbReference type="GO" id="GO:0016491">
    <property type="term" value="F:oxidoreductase activity"/>
    <property type="evidence" value="ECO:0007669"/>
    <property type="project" value="UniProtKB-KW"/>
</dbReference>
<dbReference type="PANTHER" id="PTHR43477:SF1">
    <property type="entry name" value="DIHYDROANTICAPSIN 7-DEHYDROGENASE"/>
    <property type="match status" value="1"/>
</dbReference>
<accession>A0A919NX25</accession>
<dbReference type="PANTHER" id="PTHR43477">
    <property type="entry name" value="DIHYDROANTICAPSIN 7-DEHYDROGENASE"/>
    <property type="match status" value="1"/>
</dbReference>
<gene>
    <name evidence="3" type="ORF">Ate02nite_82560</name>
</gene>
<evidence type="ECO:0000256" key="2">
    <source>
        <dbReference type="ARBA" id="ARBA00023002"/>
    </source>
</evidence>
<dbReference type="Pfam" id="PF13561">
    <property type="entry name" value="adh_short_C2"/>
    <property type="match status" value="1"/>
</dbReference>
<comment type="caution">
    <text evidence="3">The sequence shown here is derived from an EMBL/GenBank/DDBJ whole genome shotgun (WGS) entry which is preliminary data.</text>
</comment>
<dbReference type="Gene3D" id="3.40.50.720">
    <property type="entry name" value="NAD(P)-binding Rossmann-like Domain"/>
    <property type="match status" value="1"/>
</dbReference>
<name>A0A919NX25_9ACTN</name>
<dbReference type="InterPro" id="IPR002347">
    <property type="entry name" value="SDR_fam"/>
</dbReference>
<keyword evidence="2" id="KW-0560">Oxidoreductase</keyword>
<comment type="similarity">
    <text evidence="1">Belongs to the short-chain dehydrogenases/reductases (SDR) family.</text>
</comment>